<evidence type="ECO:0000256" key="1">
    <source>
        <dbReference type="SAM" id="MobiDB-lite"/>
    </source>
</evidence>
<protein>
    <submittedName>
        <fullName evidence="2">Uncharacterized protein</fullName>
    </submittedName>
</protein>
<evidence type="ECO:0000313" key="2">
    <source>
        <dbReference type="EMBL" id="KAF2573868.1"/>
    </source>
</evidence>
<gene>
    <name evidence="2" type="ORF">F2Q70_00000792</name>
</gene>
<dbReference type="EMBL" id="QGKY02001015">
    <property type="protein sequence ID" value="KAF2573868.1"/>
    <property type="molecule type" value="Genomic_DNA"/>
</dbReference>
<sequence>MRGVRRERETPSESSIRHHRRVRRGEPIVDSFRRRPERITVDAFEREIKTSKRQNERDERERRKRERESPPGPTRV</sequence>
<comment type="caution">
    <text evidence="2">The sequence shown here is derived from an EMBL/GenBank/DDBJ whole genome shotgun (WGS) entry which is preliminary data.</text>
</comment>
<feature type="region of interest" description="Disordered" evidence="1">
    <location>
        <begin position="1"/>
        <end position="28"/>
    </location>
</feature>
<name>A0A8S9IVR8_BRACR</name>
<proteinExistence type="predicted"/>
<accession>A0A8S9IVR8</accession>
<feature type="compositionally biased region" description="Basic and acidic residues" evidence="1">
    <location>
        <begin position="43"/>
        <end position="69"/>
    </location>
</feature>
<organism evidence="2">
    <name type="scientific">Brassica cretica</name>
    <name type="common">Mustard</name>
    <dbReference type="NCBI Taxonomy" id="69181"/>
    <lineage>
        <taxon>Eukaryota</taxon>
        <taxon>Viridiplantae</taxon>
        <taxon>Streptophyta</taxon>
        <taxon>Embryophyta</taxon>
        <taxon>Tracheophyta</taxon>
        <taxon>Spermatophyta</taxon>
        <taxon>Magnoliopsida</taxon>
        <taxon>eudicotyledons</taxon>
        <taxon>Gunneridae</taxon>
        <taxon>Pentapetalae</taxon>
        <taxon>rosids</taxon>
        <taxon>malvids</taxon>
        <taxon>Brassicales</taxon>
        <taxon>Brassicaceae</taxon>
        <taxon>Brassiceae</taxon>
        <taxon>Brassica</taxon>
    </lineage>
</organism>
<feature type="region of interest" description="Disordered" evidence="1">
    <location>
        <begin position="43"/>
        <end position="76"/>
    </location>
</feature>
<reference evidence="2" key="1">
    <citation type="submission" date="2019-12" db="EMBL/GenBank/DDBJ databases">
        <title>Genome sequencing and annotation of Brassica cretica.</title>
        <authorList>
            <person name="Studholme D.J."/>
            <person name="Sarris P.F."/>
        </authorList>
    </citation>
    <scope>NUCLEOTIDE SEQUENCE</scope>
    <source>
        <strain evidence="2">PFS-102/07</strain>
        <tissue evidence="2">Leaf</tissue>
    </source>
</reference>
<feature type="compositionally biased region" description="Basic and acidic residues" evidence="1">
    <location>
        <begin position="1"/>
        <end position="11"/>
    </location>
</feature>
<dbReference type="AlphaFoldDB" id="A0A8S9IVR8"/>